<sequence length="1931" mass="212570">MVVREPVAMEIPAVESSAAGRMPPRIRRRLLEGSRVGGGAPTSAEEIEAKLKEAELRRQQFHEWVSCKARKKPRSPSWSSQEEDQGQRLEAKLQAAEQKRLSLLAKAQNRLAKLDELRQAAKNIVEMRIEKEREELGTRVESRVRQAEANRMRLLHAHMQKRAAMKERTARSLVRKQTSERKYTERVKSLILQKRNAAEKKRLALLEAEKRKAQARILHIQRAAKTVCSKRESERRQLQEQLESKLQKAKRQRAEYLKQRVSPRSSAHADYIKHAEFLSTKLARCWKRFLKSNKTTYALVQAYDALGINEMSVKSMPFENLAMLMESPTTLQTTKAVLDRFEKRLLLSQPTGSSSAENIDHLLKRLGSPKRKAPASRSRVAAKKPAKGSETSKLSRYSLRVVLCSYMILAHPGAVLSGQGEKENLLMESAENFVKEFELLVKTVLDRPGGASTQSTDAASQKKFRTQLAAFDKAWCAYLYHFVVWKLKDAKSLEQDLVRAACKLELSMMQTCKLSSDGQSHDLSHDMKAIQKQVTDDQKLLREKIQHLSGDAGIERMNSALSDTRSKFFEAKENGNPLATSVANVSTPLSINSSGQVPNPTSKPTVEGSSFTAQSLPGAASSSSSTSPMKPPTDNEQMVNEMLHEDDVSFARNSDNVSSAEKDFQAKVKATMEKAFWDLVTDSMRGDKPDNSQLINLVKEVRNSLHELASNELKEEILENIDLEILSQVLQSGSQDTRYLGQILQYSLDMVRKLSAPAKEDDMKRSHEKLLNELAASSEVNDNGISSFVIAVIKGLRFTLEEIKQLQTEVSKARIQLMQPIIKGSAGVEYLQKAFTDRYGPPANASVSLPITKQWVSATKSIVEQEWSSHLESLQALPADHAQHVVPVLRAGHGAPAPQASSSAASSSGLPECKGEKIDKLTRVGLLQLISNVEGLNMQSTPETFQINLLRLRAVQDQFQKVIVIATSMLVLRQVLMSKIAPPELQNTISELYDALVKLLDNNADASTKEIVEAMTRSLASVGSLPEEQIQDTTELATKMLLKSLQAGDIVFGKVSRAVYFAFRGVVLGGGAKGKKLAEAPLRRLGAAKLADRVVKAGEVLIKMAVISEKIRRHHRRLVDRRAREGEMAVAAMELPAVRAYDALGINETSVKSMPFENLATLMQSPATLQATKAVLDRFEKLLPLLSSPVINIDHLLKHLGSPKKKKIPPPAAASASRYSLRVVLCSYMILAHPGAVLSGQGEKEKLLMDSAGSFVKEFELLVKTVLEKQSTDAAAGQKMFSAQLADFDRAWCAYLYCFVVWKLKDAKSLEDDLVRAACKLELSMMQTCKLSSDGQSHNGLSHDMMKAIQKQVADDQKLLREKVHQLSGDAGIERMNSALSDTRSKFFEAKENGNPLAASVANVSTPLSIGSSGSSFTAQSLPGTASSSSSSSLMKQPTDNEQMLNEMLHEDDVSFGGNSDNVSSAEKEFQAKVKSTMEKAFWDLVTDSMKGDKPDYTQLINLVKEIRDSLHELASKELKEEILENIDLEILSQVLESGSQDTRYLGQIMHYSLDMIRKLSAPAKEDDMKRSHEKLLNELAASSEVNDNGISSFVIAVIKGLRFTLEEIKQLQSEVSKARIQLMQPIIKGSAGVEYLQKAFADRYGPPANASASLPITKQWVSATKSIVEQEWSSHLESLQALPADYAQRVVVPALRAGHGAPMAQASSSAASGSGLPECKGEKIDKLTRVGLLQLISNVEGLNMQSTPETFQINLPRLRAVQDQFQKVIVIATSILVLHQVLVSKVAAPELQNAISELYDALVKLLDSNPDASTEEIVEAMASSLATVGSLSLPEKQAQATAELATKMLLKSLQAGDVVFGKVSRTVYCAFRGVVLGGGGVKGKKLAEAPLRRLAAAKLADRVVKAGEVLVKMAAISEKVHGQWYKALAL</sequence>
<keyword evidence="2" id="KW-0175">Coiled coil</keyword>
<reference evidence="4" key="1">
    <citation type="submission" date="2015-04" db="UniProtKB">
        <authorList>
            <consortium name="EnsemblPlants"/>
        </authorList>
    </citation>
    <scope>IDENTIFICATION</scope>
    <source>
        <strain evidence="4">SL10</strain>
    </source>
</reference>
<name>A0A0E0H168_ORYNI</name>
<dbReference type="EnsemblPlants" id="ONIVA04G11700.1">
    <property type="protein sequence ID" value="ONIVA04G11700.1"/>
    <property type="gene ID" value="ONIVA04G11700"/>
</dbReference>
<organism evidence="4">
    <name type="scientific">Oryza nivara</name>
    <name type="common">Indian wild rice</name>
    <name type="synonym">Oryza sativa f. spontanea</name>
    <dbReference type="NCBI Taxonomy" id="4536"/>
    <lineage>
        <taxon>Eukaryota</taxon>
        <taxon>Viridiplantae</taxon>
        <taxon>Streptophyta</taxon>
        <taxon>Embryophyta</taxon>
        <taxon>Tracheophyta</taxon>
        <taxon>Spermatophyta</taxon>
        <taxon>Magnoliopsida</taxon>
        <taxon>Liliopsida</taxon>
        <taxon>Poales</taxon>
        <taxon>Poaceae</taxon>
        <taxon>BOP clade</taxon>
        <taxon>Oryzoideae</taxon>
        <taxon>Oryzeae</taxon>
        <taxon>Oryzinae</taxon>
        <taxon>Oryza</taxon>
    </lineage>
</organism>
<evidence type="ECO:0000313" key="4">
    <source>
        <dbReference type="EnsemblPlants" id="ONIVA04G11700.1"/>
    </source>
</evidence>
<evidence type="ECO:0000256" key="2">
    <source>
        <dbReference type="SAM" id="Coils"/>
    </source>
</evidence>
<proteinExistence type="inferred from homology"/>
<dbReference type="eggNOG" id="KOG1981">
    <property type="taxonomic scope" value="Eukaryota"/>
</dbReference>
<reference evidence="4" key="2">
    <citation type="submission" date="2018-04" db="EMBL/GenBank/DDBJ databases">
        <title>OnivRS2 (Oryza nivara Reference Sequence Version 2).</title>
        <authorList>
            <person name="Zhang J."/>
            <person name="Kudrna D."/>
            <person name="Lee S."/>
            <person name="Talag J."/>
            <person name="Rajasekar S."/>
            <person name="Welchert J."/>
            <person name="Hsing Y.-I."/>
            <person name="Wing R.A."/>
        </authorList>
    </citation>
    <scope>NUCLEOTIDE SEQUENCE [LARGE SCALE GENOMIC DNA]</scope>
    <source>
        <strain evidence="4">SL10</strain>
    </source>
</reference>
<dbReference type="OMA" id="DMMKAIQ"/>
<feature type="compositionally biased region" description="Basic residues" evidence="3">
    <location>
        <begin position="367"/>
        <end position="386"/>
    </location>
</feature>
<dbReference type="HOGENOM" id="CLU_236124_0_0_1"/>
<dbReference type="PANTHER" id="PTHR12832">
    <property type="entry name" value="TESTIS-SPECIFIC PROTEIN PBS13 T-COMPLEX 11"/>
    <property type="match status" value="1"/>
</dbReference>
<feature type="region of interest" description="Disordered" evidence="3">
    <location>
        <begin position="1412"/>
        <end position="1438"/>
    </location>
</feature>
<evidence type="ECO:0000256" key="3">
    <source>
        <dbReference type="SAM" id="MobiDB-lite"/>
    </source>
</evidence>
<dbReference type="Pfam" id="PF05794">
    <property type="entry name" value="Tcp11"/>
    <property type="match status" value="2"/>
</dbReference>
<feature type="compositionally biased region" description="Polar residues" evidence="3">
    <location>
        <begin position="1417"/>
        <end position="1426"/>
    </location>
</feature>
<dbReference type="Proteomes" id="UP000006591">
    <property type="component" value="Chromosome 4"/>
</dbReference>
<dbReference type="STRING" id="4536.A0A0E0H168"/>
<keyword evidence="5" id="KW-1185">Reference proteome</keyword>
<feature type="coiled-coil region" evidence="2">
    <location>
        <begin position="196"/>
        <end position="259"/>
    </location>
</feature>
<evidence type="ECO:0000256" key="1">
    <source>
        <dbReference type="ARBA" id="ARBA00010954"/>
    </source>
</evidence>
<comment type="similarity">
    <text evidence="1">Belongs to the TCP11 family.</text>
</comment>
<dbReference type="PANTHER" id="PTHR12832:SF11">
    <property type="entry name" value="LD23868P"/>
    <property type="match status" value="1"/>
</dbReference>
<feature type="region of interest" description="Disordered" evidence="3">
    <location>
        <begin position="67"/>
        <end position="87"/>
    </location>
</feature>
<accession>A0A0E0H168</accession>
<evidence type="ECO:0000313" key="5">
    <source>
        <dbReference type="Proteomes" id="UP000006591"/>
    </source>
</evidence>
<feature type="region of interest" description="Disordered" evidence="3">
    <location>
        <begin position="893"/>
        <end position="912"/>
    </location>
</feature>
<dbReference type="Gramene" id="ONIVA04G11700.1">
    <property type="protein sequence ID" value="ONIVA04G11700.1"/>
    <property type="gene ID" value="ONIVA04G11700"/>
</dbReference>
<feature type="region of interest" description="Disordered" evidence="3">
    <location>
        <begin position="365"/>
        <end position="387"/>
    </location>
</feature>
<feature type="region of interest" description="Disordered" evidence="3">
    <location>
        <begin position="590"/>
        <end position="635"/>
    </location>
</feature>
<feature type="compositionally biased region" description="Low complexity" evidence="3">
    <location>
        <begin position="893"/>
        <end position="911"/>
    </location>
</feature>
<dbReference type="GO" id="GO:0007165">
    <property type="term" value="P:signal transduction"/>
    <property type="evidence" value="ECO:0007669"/>
    <property type="project" value="TreeGrafter"/>
</dbReference>
<protein>
    <submittedName>
        <fullName evidence="4">Uncharacterized protein</fullName>
    </submittedName>
</protein>
<feature type="compositionally biased region" description="Polar residues" evidence="3">
    <location>
        <begin position="590"/>
        <end position="615"/>
    </location>
</feature>
<dbReference type="InterPro" id="IPR008862">
    <property type="entry name" value="Tcp11"/>
</dbReference>